<dbReference type="Pfam" id="PF07653">
    <property type="entry name" value="SH3_2"/>
    <property type="match status" value="1"/>
</dbReference>
<gene>
    <name evidence="10" type="primary">LOC116956331</name>
</gene>
<keyword evidence="9" id="KW-1185">Reference proteome</keyword>
<comment type="subcellular location">
    <subcellularLocation>
        <location evidence="1">Cytoplasm</location>
    </subcellularLocation>
</comment>
<evidence type="ECO:0000313" key="10">
    <source>
        <dbReference type="RefSeq" id="XP_032833774.1"/>
    </source>
</evidence>
<dbReference type="InterPro" id="IPR000219">
    <property type="entry name" value="DH_dom"/>
</dbReference>
<dbReference type="PROSITE" id="PS00741">
    <property type="entry name" value="DH_1"/>
    <property type="match status" value="1"/>
</dbReference>
<dbReference type="SUPFAM" id="SSF48065">
    <property type="entry name" value="DBL homology domain (DH-domain)"/>
    <property type="match status" value="1"/>
</dbReference>
<dbReference type="Gene3D" id="2.30.30.40">
    <property type="entry name" value="SH3 Domains"/>
    <property type="match status" value="1"/>
</dbReference>
<name>A0AAJ7UDI3_PETMA</name>
<sequence length="622" mass="69564">MERCGMVTPRAGGQCVTERRAGERLGCWTREGWCLPRLCGTTCLCVTTSLCVALHLRVSPCPRACAPQLLDEGGVVLAEALWDHVSLDAQELPFQAGQLLRVTDASDRAWWWGCTGDAAGWFPASFVRLRVNQEEGYEDSEGEGDVAAEGEAEGDAGGGPALRGAAGGPEGGPEGGPVSLLRRVSLPGAARQQMRTNVIGEILSTERDYIKHLRDICEGYIRQCRKRVDMFSEEQLCVIFGNIEQIFAFQRRFQHALECQLDAAAPHATHIGACFLLHQDEFRVYSEYCNNHPRACAELARLSKLGRYRQFFEACRLLRSMIDITLGGFLLTPVQKICKYPLQLAELLKYTPPEHGDHRHVSLALDAMRNVARLINERKRRLENIERIARWQSAIQDWEGEDVLARSSELLHSGEVSLQVHGGPGRPQHRVAFLFDHQLVLCKKDLLRRDVLYYKGRVETGALSVECVEDGRDAETGVATRNALKLRCVATPTVTIMCTRRHGDQQRWDSAFREERRRVREDQETGFVITEAQKQEAVQNACRSHRSNRKPRGLHLESSMRGSAPSLSSLHDVTSCLPLRRYRPAPPASPPPCFRVPPPMSPKLAVGIIRRGVSWVTGQPKE</sequence>
<dbReference type="InterPro" id="IPR036028">
    <property type="entry name" value="SH3-like_dom_sf"/>
</dbReference>
<keyword evidence="2 5" id="KW-0728">SH3 domain</keyword>
<evidence type="ECO:0000259" key="8">
    <source>
        <dbReference type="PROSITE" id="PS50010"/>
    </source>
</evidence>
<dbReference type="SMART" id="SM00325">
    <property type="entry name" value="RhoGEF"/>
    <property type="match status" value="1"/>
</dbReference>
<dbReference type="Proteomes" id="UP001318040">
    <property type="component" value="Chromosome 64"/>
</dbReference>
<keyword evidence="3" id="KW-0963">Cytoplasm</keyword>
<dbReference type="RefSeq" id="XP_032833774.1">
    <property type="nucleotide sequence ID" value="XM_032977883.1"/>
</dbReference>
<dbReference type="Pfam" id="PF00621">
    <property type="entry name" value="RhoGEF"/>
    <property type="match status" value="1"/>
</dbReference>
<dbReference type="PROSITE" id="PS50002">
    <property type="entry name" value="SH3"/>
    <property type="match status" value="1"/>
</dbReference>
<organism evidence="9 10">
    <name type="scientific">Petromyzon marinus</name>
    <name type="common">Sea lamprey</name>
    <dbReference type="NCBI Taxonomy" id="7757"/>
    <lineage>
        <taxon>Eukaryota</taxon>
        <taxon>Metazoa</taxon>
        <taxon>Chordata</taxon>
        <taxon>Craniata</taxon>
        <taxon>Vertebrata</taxon>
        <taxon>Cyclostomata</taxon>
        <taxon>Hyperoartia</taxon>
        <taxon>Petromyzontiformes</taxon>
        <taxon>Petromyzontidae</taxon>
        <taxon>Petromyzon</taxon>
    </lineage>
</organism>
<reference evidence="10" key="1">
    <citation type="submission" date="2025-08" db="UniProtKB">
        <authorList>
            <consortium name="RefSeq"/>
        </authorList>
    </citation>
    <scope>IDENTIFICATION</scope>
    <source>
        <tissue evidence="10">Sperm</tissue>
    </source>
</reference>
<dbReference type="InterPro" id="IPR055251">
    <property type="entry name" value="SOS1_NGEF_PH"/>
</dbReference>
<feature type="compositionally biased region" description="Acidic residues" evidence="6">
    <location>
        <begin position="137"/>
        <end position="154"/>
    </location>
</feature>
<dbReference type="SMART" id="SM00326">
    <property type="entry name" value="SH3"/>
    <property type="match status" value="1"/>
</dbReference>
<feature type="compositionally biased region" description="Gly residues" evidence="6">
    <location>
        <begin position="155"/>
        <end position="175"/>
    </location>
</feature>
<dbReference type="PROSITE" id="PS50010">
    <property type="entry name" value="DH_2"/>
    <property type="match status" value="1"/>
</dbReference>
<protein>
    <submittedName>
        <fullName evidence="10">Rho guanine nucleotide exchange factor 4-like isoform X3</fullName>
    </submittedName>
</protein>
<dbReference type="GO" id="GO:0005085">
    <property type="term" value="F:guanyl-nucleotide exchange factor activity"/>
    <property type="evidence" value="ECO:0007669"/>
    <property type="project" value="UniProtKB-KW"/>
</dbReference>
<dbReference type="Pfam" id="PF22697">
    <property type="entry name" value="SOS1_NGEF_PH"/>
    <property type="match status" value="1"/>
</dbReference>
<evidence type="ECO:0000313" key="9">
    <source>
        <dbReference type="Proteomes" id="UP001318040"/>
    </source>
</evidence>
<dbReference type="Gene3D" id="1.20.900.10">
    <property type="entry name" value="Dbl homology (DH) domain"/>
    <property type="match status" value="1"/>
</dbReference>
<dbReference type="PANTHER" id="PTHR47544:SF3">
    <property type="entry name" value="RHO GUANINE NUCLEOTIDE EXCHANGE FACTOR 4 ISOFORM X1"/>
    <property type="match status" value="1"/>
</dbReference>
<dbReference type="CDD" id="cd11828">
    <property type="entry name" value="SH3_ARHGEF9_like"/>
    <property type="match status" value="1"/>
</dbReference>
<dbReference type="InterPro" id="IPR035899">
    <property type="entry name" value="DBL_dom_sf"/>
</dbReference>
<proteinExistence type="predicted"/>
<feature type="domain" description="DH" evidence="8">
    <location>
        <begin position="194"/>
        <end position="378"/>
    </location>
</feature>
<evidence type="ECO:0000256" key="2">
    <source>
        <dbReference type="ARBA" id="ARBA00022443"/>
    </source>
</evidence>
<dbReference type="SUPFAM" id="SSF50729">
    <property type="entry name" value="PH domain-like"/>
    <property type="match status" value="1"/>
</dbReference>
<dbReference type="InterPro" id="IPR001331">
    <property type="entry name" value="GDS_CDC24_CS"/>
</dbReference>
<evidence type="ECO:0000256" key="4">
    <source>
        <dbReference type="ARBA" id="ARBA00022658"/>
    </source>
</evidence>
<dbReference type="AlphaFoldDB" id="A0AAJ7UDI3"/>
<feature type="domain" description="SH3" evidence="7">
    <location>
        <begin position="73"/>
        <end position="132"/>
    </location>
</feature>
<evidence type="ECO:0000256" key="6">
    <source>
        <dbReference type="SAM" id="MobiDB-lite"/>
    </source>
</evidence>
<feature type="region of interest" description="Disordered" evidence="6">
    <location>
        <begin position="543"/>
        <end position="567"/>
    </location>
</feature>
<evidence type="ECO:0000256" key="5">
    <source>
        <dbReference type="PROSITE-ProRule" id="PRU00192"/>
    </source>
</evidence>
<dbReference type="InterPro" id="IPR011993">
    <property type="entry name" value="PH-like_dom_sf"/>
</dbReference>
<dbReference type="CDD" id="cd00160">
    <property type="entry name" value="RhoGEF"/>
    <property type="match status" value="1"/>
</dbReference>
<dbReference type="SUPFAM" id="SSF50044">
    <property type="entry name" value="SH3-domain"/>
    <property type="match status" value="1"/>
</dbReference>
<dbReference type="GO" id="GO:0005737">
    <property type="term" value="C:cytoplasm"/>
    <property type="evidence" value="ECO:0007669"/>
    <property type="project" value="UniProtKB-SubCell"/>
</dbReference>
<dbReference type="Gene3D" id="2.30.29.30">
    <property type="entry name" value="Pleckstrin-homology domain (PH domain)/Phosphotyrosine-binding domain (PTB)"/>
    <property type="match status" value="1"/>
</dbReference>
<feature type="region of interest" description="Disordered" evidence="6">
    <location>
        <begin position="137"/>
        <end position="179"/>
    </location>
</feature>
<dbReference type="PANTHER" id="PTHR47544">
    <property type="entry name" value="RHO GUANINE NUCLEOTIDE EXCHANGE FACTOR 4"/>
    <property type="match status" value="1"/>
</dbReference>
<evidence type="ECO:0000256" key="3">
    <source>
        <dbReference type="ARBA" id="ARBA00022490"/>
    </source>
</evidence>
<evidence type="ECO:0000259" key="7">
    <source>
        <dbReference type="PROSITE" id="PS50002"/>
    </source>
</evidence>
<feature type="compositionally biased region" description="Basic residues" evidence="6">
    <location>
        <begin position="543"/>
        <end position="553"/>
    </location>
</feature>
<evidence type="ECO:0000256" key="1">
    <source>
        <dbReference type="ARBA" id="ARBA00004496"/>
    </source>
</evidence>
<dbReference type="InterPro" id="IPR001452">
    <property type="entry name" value="SH3_domain"/>
</dbReference>
<accession>A0AAJ7UDI3</accession>
<keyword evidence="4" id="KW-0344">Guanine-nucleotide releasing factor</keyword>
<dbReference type="GO" id="GO:0035556">
    <property type="term" value="P:intracellular signal transduction"/>
    <property type="evidence" value="ECO:0007669"/>
    <property type="project" value="InterPro"/>
</dbReference>